<proteinExistence type="inferred from homology"/>
<dbReference type="EMBL" id="JAPZPY010000003">
    <property type="protein sequence ID" value="MCZ8379233.1"/>
    <property type="molecule type" value="Genomic_DNA"/>
</dbReference>
<dbReference type="EC" id="2.4.-.-" evidence="5"/>
<dbReference type="InterPro" id="IPR050834">
    <property type="entry name" value="Glycosyltransf_2"/>
</dbReference>
<dbReference type="InterPro" id="IPR001173">
    <property type="entry name" value="Glyco_trans_2-like"/>
</dbReference>
<name>A0ABT4PRP4_9MYCO</name>
<feature type="domain" description="Glycosyltransferase 2-like" evidence="4">
    <location>
        <begin position="15"/>
        <end position="174"/>
    </location>
</feature>
<dbReference type="Pfam" id="PF00535">
    <property type="entry name" value="Glycos_transf_2"/>
    <property type="match status" value="1"/>
</dbReference>
<dbReference type="GO" id="GO:0016757">
    <property type="term" value="F:glycosyltransferase activity"/>
    <property type="evidence" value="ECO:0007669"/>
    <property type="project" value="UniProtKB-KW"/>
</dbReference>
<evidence type="ECO:0000256" key="3">
    <source>
        <dbReference type="ARBA" id="ARBA00022679"/>
    </source>
</evidence>
<evidence type="ECO:0000259" key="4">
    <source>
        <dbReference type="Pfam" id="PF00535"/>
    </source>
</evidence>
<dbReference type="PANTHER" id="PTHR43685">
    <property type="entry name" value="GLYCOSYLTRANSFERASE"/>
    <property type="match status" value="1"/>
</dbReference>
<keyword evidence="3 5" id="KW-0808">Transferase</keyword>
<dbReference type="Proteomes" id="UP001142153">
    <property type="component" value="Unassembled WGS sequence"/>
</dbReference>
<evidence type="ECO:0000256" key="1">
    <source>
        <dbReference type="ARBA" id="ARBA00006739"/>
    </source>
</evidence>
<accession>A0ABT4PRP4</accession>
<evidence type="ECO:0000313" key="6">
    <source>
        <dbReference type="Proteomes" id="UP001142153"/>
    </source>
</evidence>
<keyword evidence="6" id="KW-1185">Reference proteome</keyword>
<evidence type="ECO:0000256" key="2">
    <source>
        <dbReference type="ARBA" id="ARBA00022676"/>
    </source>
</evidence>
<dbReference type="InterPro" id="IPR029044">
    <property type="entry name" value="Nucleotide-diphossugar_trans"/>
</dbReference>
<reference evidence="5" key="1">
    <citation type="submission" date="2022-12" db="EMBL/GenBank/DDBJ databases">
        <authorList>
            <person name="Deng Y."/>
            <person name="Zhang Y.-Q."/>
        </authorList>
    </citation>
    <scope>NUCLEOTIDE SEQUENCE</scope>
    <source>
        <strain evidence="5">CPCC 205372</strain>
    </source>
</reference>
<protein>
    <submittedName>
        <fullName evidence="5">Glycosyltransferase</fullName>
        <ecNumber evidence="5">2.4.-.-</ecNumber>
    </submittedName>
</protein>
<organism evidence="5 6">
    <name type="scientific">Mycobacterium hippophais</name>
    <dbReference type="NCBI Taxonomy" id="3016340"/>
    <lineage>
        <taxon>Bacteria</taxon>
        <taxon>Bacillati</taxon>
        <taxon>Actinomycetota</taxon>
        <taxon>Actinomycetes</taxon>
        <taxon>Mycobacteriales</taxon>
        <taxon>Mycobacteriaceae</taxon>
        <taxon>Mycobacterium</taxon>
    </lineage>
</organism>
<evidence type="ECO:0000313" key="5">
    <source>
        <dbReference type="EMBL" id="MCZ8379233.1"/>
    </source>
</evidence>
<dbReference type="Gene3D" id="3.90.550.10">
    <property type="entry name" value="Spore Coat Polysaccharide Biosynthesis Protein SpsA, Chain A"/>
    <property type="match status" value="1"/>
</dbReference>
<sequence length="298" mass="32090">MGRPRTQSDSSRITFVIASRNRAAELADVVQRLLDTTDCPIVVVDNASEDDSVATVRRVGARSAGRLRVLELDTNAGAVGRNAGVAASRTPYVAFCDDDSWWQPEAPAVGAELFDAHPSVGLLAARTIVLPRDTEDDFCRQLADSPLGRRAELPGPSILGFMSCAAMVRKTAFEAAGGFSEILHFRGEEQLVAVDMAALGWELCYCPQLVAVHQPSQVRPTTAAQDARVMRNAVLTTWLRRPPRHCVSATGTLLAGAMRGPDHVKAAGEALRRLPAVLQRRRPLPDHVEEALAVLEGG</sequence>
<comment type="caution">
    <text evidence="5">The sequence shown here is derived from an EMBL/GenBank/DDBJ whole genome shotgun (WGS) entry which is preliminary data.</text>
</comment>
<gene>
    <name evidence="5" type="ORF">O6P37_10195</name>
</gene>
<dbReference type="RefSeq" id="WP_269893940.1">
    <property type="nucleotide sequence ID" value="NZ_JAPZPY010000003.1"/>
</dbReference>
<dbReference type="SUPFAM" id="SSF53448">
    <property type="entry name" value="Nucleotide-diphospho-sugar transferases"/>
    <property type="match status" value="1"/>
</dbReference>
<comment type="similarity">
    <text evidence="1">Belongs to the glycosyltransferase 2 family.</text>
</comment>
<keyword evidence="2 5" id="KW-0328">Glycosyltransferase</keyword>
<dbReference type="PANTHER" id="PTHR43685:SF5">
    <property type="entry name" value="GLYCOSYLTRANSFERASE EPSE-RELATED"/>
    <property type="match status" value="1"/>
</dbReference>